<dbReference type="CDD" id="cd09272">
    <property type="entry name" value="RNase_HI_RT_Ty1"/>
    <property type="match status" value="1"/>
</dbReference>
<dbReference type="Pfam" id="PF11443">
    <property type="entry name" value="DUF2828"/>
    <property type="match status" value="1"/>
</dbReference>
<feature type="compositionally biased region" description="Polar residues" evidence="2">
    <location>
        <begin position="731"/>
        <end position="745"/>
    </location>
</feature>
<keyword evidence="1" id="KW-0378">Hydrolase</keyword>
<evidence type="ECO:0000259" key="5">
    <source>
        <dbReference type="Pfam" id="PF22936"/>
    </source>
</evidence>
<dbReference type="Pfam" id="PF07727">
    <property type="entry name" value="RVT_2"/>
    <property type="match status" value="1"/>
</dbReference>
<feature type="compositionally biased region" description="Polar residues" evidence="2">
    <location>
        <begin position="165"/>
        <end position="189"/>
    </location>
</feature>
<keyword evidence="8" id="KW-1185">Reference proteome</keyword>
<dbReference type="InterPro" id="IPR011205">
    <property type="entry name" value="UCP015417_vWA"/>
</dbReference>
<feature type="compositionally biased region" description="Polar residues" evidence="2">
    <location>
        <begin position="217"/>
        <end position="226"/>
    </location>
</feature>
<evidence type="ECO:0008006" key="9">
    <source>
        <dbReference type="Google" id="ProtNLM"/>
    </source>
</evidence>
<protein>
    <recommendedName>
        <fullName evidence="9">Reverse transcriptase Ty1/copia-type domain-containing protein</fullName>
    </recommendedName>
</protein>
<keyword evidence="1" id="KW-0064">Aspartyl protease</keyword>
<comment type="caution">
    <text evidence="7">The sequence shown here is derived from an EMBL/GenBank/DDBJ whole genome shotgun (WGS) entry which is preliminary data.</text>
</comment>
<dbReference type="InterPro" id="IPR043502">
    <property type="entry name" value="DNA/RNA_pol_sf"/>
</dbReference>
<feature type="region of interest" description="Disordered" evidence="2">
    <location>
        <begin position="165"/>
        <end position="237"/>
    </location>
</feature>
<evidence type="ECO:0000259" key="4">
    <source>
        <dbReference type="Pfam" id="PF11443"/>
    </source>
</evidence>
<organism evidence="7 8">
    <name type="scientific">Rubroshorea leprosula</name>
    <dbReference type="NCBI Taxonomy" id="152421"/>
    <lineage>
        <taxon>Eukaryota</taxon>
        <taxon>Viridiplantae</taxon>
        <taxon>Streptophyta</taxon>
        <taxon>Embryophyta</taxon>
        <taxon>Tracheophyta</taxon>
        <taxon>Spermatophyta</taxon>
        <taxon>Magnoliopsida</taxon>
        <taxon>eudicotyledons</taxon>
        <taxon>Gunneridae</taxon>
        <taxon>Pentapetalae</taxon>
        <taxon>rosids</taxon>
        <taxon>malvids</taxon>
        <taxon>Malvales</taxon>
        <taxon>Dipterocarpaceae</taxon>
        <taxon>Rubroshorea</taxon>
    </lineage>
</organism>
<evidence type="ECO:0000256" key="2">
    <source>
        <dbReference type="SAM" id="MobiDB-lite"/>
    </source>
</evidence>
<accession>A0AAV5JWI0</accession>
<dbReference type="GO" id="GO:0004190">
    <property type="term" value="F:aspartic-type endopeptidase activity"/>
    <property type="evidence" value="ECO:0007669"/>
    <property type="project" value="UniProtKB-KW"/>
</dbReference>
<dbReference type="Pfam" id="PF22936">
    <property type="entry name" value="Pol_BBD"/>
    <property type="match status" value="1"/>
</dbReference>
<feature type="domain" description="DUF7788" evidence="6">
    <location>
        <begin position="1283"/>
        <end position="1403"/>
    </location>
</feature>
<gene>
    <name evidence="7" type="ORF">SLEP1_g29328</name>
</gene>
<evidence type="ECO:0000313" key="8">
    <source>
        <dbReference type="Proteomes" id="UP001054252"/>
    </source>
</evidence>
<dbReference type="InterPro" id="IPR058580">
    <property type="entry name" value="DUF2828"/>
</dbReference>
<feature type="region of interest" description="Disordered" evidence="2">
    <location>
        <begin position="101"/>
        <end position="126"/>
    </location>
</feature>
<dbReference type="EMBL" id="BPVZ01000052">
    <property type="protein sequence ID" value="GKV19028.1"/>
    <property type="molecule type" value="Genomic_DNA"/>
</dbReference>
<dbReference type="InterPro" id="IPR056690">
    <property type="entry name" value="DUF7788"/>
</dbReference>
<dbReference type="Pfam" id="PF14223">
    <property type="entry name" value="Retrotran_gag_2"/>
    <property type="match status" value="1"/>
</dbReference>
<evidence type="ECO:0000259" key="3">
    <source>
        <dbReference type="Pfam" id="PF07727"/>
    </source>
</evidence>
<reference evidence="7 8" key="1">
    <citation type="journal article" date="2021" name="Commun. Biol.">
        <title>The genome of Shorea leprosula (Dipterocarpaceae) highlights the ecological relevance of drought in aseasonal tropical rainforests.</title>
        <authorList>
            <person name="Ng K.K.S."/>
            <person name="Kobayashi M.J."/>
            <person name="Fawcett J.A."/>
            <person name="Hatakeyama M."/>
            <person name="Paape T."/>
            <person name="Ng C.H."/>
            <person name="Ang C.C."/>
            <person name="Tnah L.H."/>
            <person name="Lee C.T."/>
            <person name="Nishiyama T."/>
            <person name="Sese J."/>
            <person name="O'Brien M.J."/>
            <person name="Copetti D."/>
            <person name="Mohd Noor M.I."/>
            <person name="Ong R.C."/>
            <person name="Putra M."/>
            <person name="Sireger I.Z."/>
            <person name="Indrioko S."/>
            <person name="Kosugi Y."/>
            <person name="Izuno A."/>
            <person name="Isagi Y."/>
            <person name="Lee S.L."/>
            <person name="Shimizu K.K."/>
        </authorList>
    </citation>
    <scope>NUCLEOTIDE SEQUENCE [LARGE SCALE GENOMIC DNA]</scope>
    <source>
        <strain evidence="7">214</strain>
    </source>
</reference>
<dbReference type="InterPro" id="IPR013103">
    <property type="entry name" value="RVT_2"/>
</dbReference>
<evidence type="ECO:0000313" key="7">
    <source>
        <dbReference type="EMBL" id="GKV19028.1"/>
    </source>
</evidence>
<dbReference type="Pfam" id="PF25043">
    <property type="entry name" value="DUF7788"/>
    <property type="match status" value="1"/>
</dbReference>
<dbReference type="InterPro" id="IPR054722">
    <property type="entry name" value="PolX-like_BBD"/>
</dbReference>
<feature type="region of interest" description="Disordered" evidence="2">
    <location>
        <begin position="727"/>
        <end position="768"/>
    </location>
</feature>
<dbReference type="PANTHER" id="PTHR31373">
    <property type="entry name" value="OS06G0652100 PROTEIN"/>
    <property type="match status" value="1"/>
</dbReference>
<dbReference type="PANTHER" id="PTHR31373:SF27">
    <property type="entry name" value="TROVE DOMAIN-CONTAINING PROTEIN"/>
    <property type="match status" value="1"/>
</dbReference>
<keyword evidence="1" id="KW-0645">Protease</keyword>
<dbReference type="SUPFAM" id="SSF56672">
    <property type="entry name" value="DNA/RNA polymerases"/>
    <property type="match status" value="1"/>
</dbReference>
<feature type="compositionally biased region" description="Low complexity" evidence="2">
    <location>
        <begin position="227"/>
        <end position="237"/>
    </location>
</feature>
<evidence type="ECO:0000256" key="1">
    <source>
        <dbReference type="ARBA" id="ARBA00022750"/>
    </source>
</evidence>
<sequence length="1433" mass="161172">MAYVTQLLGPPTVATAAAAAISSEEDLNTTTTTTVFDSLIHQTINLDLNLNAVGMAWIHDALTTLKLICNLRGVRGVKEVESRNTSTNGELCKYPDHDEWSRASSHLQPSRKLDDHASMTPPSRQQTMVIESTRAEEEIEDHNAENIELEGEQNLEYERDYISTQSTLGPNNRDSPSSSINPLSTTRINPSLVEVAQEEPASAESSQEPIGVPPPSHNATSASTHPMMTRTRTGTHTGHVKTSFSKYANTMVTNNNSSLNNAGLDIREPKTIKKALQLPQWLRAMQEELAALYKNNTWTLVPPPSTNTNIVGSKWVFKTKLNSDGSVDRFKARLVARGFSQVSGVDFEETFSPVLKPTTLRLVIALATTLSWPLRQLDVKNAFLHGQLKEVVYMKQPPGFEDANHPGYVCKLNKSIYGLKQAPRACTKFALKDLGFLSYFLGIEVTLFSGGIFLSQAKYAKDILTRATMVEASMIATPMAVKEPHTPRDEDPVDAQEYRKIVGALQYLTITRADLCFAVNKVCQFMQQPTFAHLRQVKRILRYIKGTLHHGLNFYSSSTLSLTGFCDADCAGCTITRRSTTGFCIFLGANCISWSSKKQSTIARSTAEAEYRALATTTAELVWITYLLRDIGILILNPPQVFSDNISALHMSINPVFHARTKHIELDYHFVREKVALGSLVTRYVPSMDQIADIFTKPLPRTQFQFLRFKLGLVVSPQSSLRGTVKEVESSTELTSKESGPQPTKETTRLKSKKLQKQEWMNQKRGAKMFKQKGGRKMKVLEKKMEGISENMAEMVTLIQKKGTRITRKERELVKDKKAIDKHNSDANYRFLFNCITNLFIDLLKSNLKNLNAGKLFNISLASKWCPSIDSAYDKATLLCQAIARRIFPQDGEKEYEGNGEALYAYRVQDRLRKQVLVPLHKALQLLEVYMSANEWNALPYNRVTSVAMKNYKGLFVKHDKERFVLVESPTPFEHLDFPCGKENGAWVVGFFTINAHACKGNKQARVKASKSEGKQEKLKRAKMSLLVKDVLTCQGLHVILKETKSIEMKDSDWSTIQKRATSQIQLALALEVEYNIFSKTTQISMSKKFDEIYAPKSSTNHQCLKMELYQLKMAEGTNIHKHLTDINIMVTQVVNARDILEEEEKALPLLASLPKSYKSLVQSMLMGELGKVMMAIGEKVDIEGIEGIRLNVHNGRVEILKNVRYVPKCSNNIIALNELTTRGAQNSQQFEEYHHKKVKSGVAKIVAGALFPHEIIASLNDRDSEEVVELQWARMVAGVKRSEECWNGKVITLSENPELHLIEGDSLKAKTEFIREMEWGDNIDFQKVFDQILVVATEGKLNEEQSVKRIFVFSNMEFDAANGNFSYYSSQMQSGEIVSREEILRTQWETDYEVIQRKYRDCVLEPQELILRSSGGIVNAEQIIGLAIGGEE</sequence>
<proteinExistence type="predicted"/>
<name>A0AAV5JWI0_9ROSI</name>
<feature type="compositionally biased region" description="Low complexity" evidence="2">
    <location>
        <begin position="193"/>
        <end position="209"/>
    </location>
</feature>
<dbReference type="Proteomes" id="UP001054252">
    <property type="component" value="Unassembled WGS sequence"/>
</dbReference>
<feature type="domain" description="DUF2828" evidence="4">
    <location>
        <begin position="751"/>
        <end position="964"/>
    </location>
</feature>
<feature type="domain" description="Reverse transcriptase Ty1/copia-type" evidence="3">
    <location>
        <begin position="295"/>
        <end position="425"/>
    </location>
</feature>
<evidence type="ECO:0000259" key="6">
    <source>
        <dbReference type="Pfam" id="PF25043"/>
    </source>
</evidence>
<feature type="domain" description="Retrovirus-related Pol polyprotein from transposon TNT 1-94-like beta-barrel" evidence="5">
    <location>
        <begin position="1169"/>
        <end position="1224"/>
    </location>
</feature>